<dbReference type="Pfam" id="PF00176">
    <property type="entry name" value="SNF2-rel_dom"/>
    <property type="match status" value="1"/>
</dbReference>
<gene>
    <name evidence="4" type="ORF">NOL15_08505</name>
</gene>
<dbReference type="PROSITE" id="PS51194">
    <property type="entry name" value="HELICASE_CTER"/>
    <property type="match status" value="1"/>
</dbReference>
<reference evidence="4" key="1">
    <citation type="submission" date="2022-07" db="EMBL/GenBank/DDBJ databases">
        <title>Whole Genome Sequencing of Streptococcus suis.</title>
        <authorList>
            <person name="Dai X."/>
            <person name="Huang J."/>
            <person name="Wang L."/>
        </authorList>
    </citation>
    <scope>NUCLEOTIDE SEQUENCE</scope>
    <source>
        <strain evidence="4">SFB2</strain>
    </source>
</reference>
<dbReference type="CDD" id="cd18793">
    <property type="entry name" value="SF2_C_SNF"/>
    <property type="match status" value="1"/>
</dbReference>
<dbReference type="InterPro" id="IPR000330">
    <property type="entry name" value="SNF2_N"/>
</dbReference>
<dbReference type="CDD" id="cd10311">
    <property type="entry name" value="PLDc_N_DEXD_c"/>
    <property type="match status" value="1"/>
</dbReference>
<accession>A0A9X4MM25</accession>
<dbReference type="SMART" id="SM00490">
    <property type="entry name" value="HELICc"/>
    <property type="match status" value="1"/>
</dbReference>
<evidence type="ECO:0000259" key="3">
    <source>
        <dbReference type="PROSITE" id="PS51194"/>
    </source>
</evidence>
<feature type="domain" description="Helicase ATP-binding" evidence="2">
    <location>
        <begin position="255"/>
        <end position="421"/>
    </location>
</feature>
<protein>
    <submittedName>
        <fullName evidence="4">SNF2-related protein</fullName>
    </submittedName>
</protein>
<name>A0A9X4MM25_STRSU</name>
<dbReference type="Gene3D" id="3.40.50.300">
    <property type="entry name" value="P-loop containing nucleotide triphosphate hydrolases"/>
    <property type="match status" value="1"/>
</dbReference>
<dbReference type="SUPFAM" id="SSF52540">
    <property type="entry name" value="P-loop containing nucleoside triphosphate hydrolases"/>
    <property type="match status" value="1"/>
</dbReference>
<dbReference type="EMBL" id="JANFML010000029">
    <property type="protein sequence ID" value="MDG4512867.1"/>
    <property type="molecule type" value="Genomic_DNA"/>
</dbReference>
<evidence type="ECO:0000313" key="4">
    <source>
        <dbReference type="EMBL" id="MDG4512867.1"/>
    </source>
</evidence>
<feature type="domain" description="Helicase C-terminal" evidence="3">
    <location>
        <begin position="681"/>
        <end position="893"/>
    </location>
</feature>
<dbReference type="InterPro" id="IPR038718">
    <property type="entry name" value="SNF2-like_sf"/>
</dbReference>
<evidence type="ECO:0000313" key="5">
    <source>
        <dbReference type="Proteomes" id="UP001152879"/>
    </source>
</evidence>
<dbReference type="AlphaFoldDB" id="A0A9X4MM25"/>
<dbReference type="GO" id="GO:0016787">
    <property type="term" value="F:hydrolase activity"/>
    <property type="evidence" value="ECO:0007669"/>
    <property type="project" value="UniProtKB-KW"/>
</dbReference>
<dbReference type="InterPro" id="IPR027417">
    <property type="entry name" value="P-loop_NTPase"/>
</dbReference>
<dbReference type="InterPro" id="IPR014001">
    <property type="entry name" value="Helicase_ATP-bd"/>
</dbReference>
<proteinExistence type="predicted"/>
<dbReference type="InterPro" id="IPR001650">
    <property type="entry name" value="Helicase_C-like"/>
</dbReference>
<evidence type="ECO:0000256" key="1">
    <source>
        <dbReference type="ARBA" id="ARBA00022801"/>
    </source>
</evidence>
<keyword evidence="1" id="KW-0378">Hydrolase</keyword>
<comment type="caution">
    <text evidence="4">The sequence shown here is derived from an EMBL/GenBank/DDBJ whole genome shotgun (WGS) entry which is preliminary data.</text>
</comment>
<sequence>MEIDNRLVLLGDQLKEHLGKGSKVKMAAATFSMFAYQSLKEELEQIEEFKFIFTSPTFTTNEVAKEYREYTIPKKRRESSIFGAEYELKLMNELTQKSLARECADWVRRKAKFKSINVNEEIDNGIRIESKQVFAVDKLKNFDRKELGYENSLFKSSRNLYTEPQSLTYLRNFEDYWENDEYFRDVTEEVLENLTLAHKEHSPEFLYYVMLYNIFSDFLEDVNQDQLPNEHVQYKETKIWNLLYDFQKDAVKSLISKLERYNGCILADSVGLGKTFTALAVMTYYAYRGKRILVLCPKKLEHNWNMYRHDYVNNPIYDRYLQYDVLYHTDLSRDKGTSNGIDLALNRWDTYDLVVIDESHNFRNGGSSDAEVGEGRENRYSRLMNRVIKSGVPTKVLMLSATPVNNRFNDLKNQLALAYEGDATQFDAKLDTKLSITDIFRMAQMAYNQWADLPAESRTTAALLEKLDFDFFKVLDSVTIARSRKHIRKFYDRKAIGDFPERLAPKNFYPDLTVTRKNINYERIYALLDQLQLTVYQPSIYIHASKLSHYEKEGQGLTQLGRETGIKKLMMINLLKRLESSVEAFRYTLIDVVKAYVDKTILSIEEFEVAGGEGKFQLQELAEDDFDVEDSNTDFFVGKKFPIKLADMDFLSWKRDLQADQKVLRELENLVNLITPQEDQKLQTLFNLIDEKLTTPINPDNKKLIIFSAFATTTDYLYKNISQYLLDKYGLHTAQISGTKGFSTTLPLKNKDLNTILTYFSPKSKQKDLLYPDDTREIDVLIATDVISEGQNLQDADTMINYDIHWNPVRIVQRFGRVDRIGSQNKYIQLVNFWPNIALDTYIDLKARVESRMKISVLTSTADDNVLTNEEIEDNNYRKKQLERLQTEVVDLEDMNEGISIMDLGLEDFRMDLLSYLAKHPELEDMPKGLQAVVQAGQGQPEGAIYLLKNISTQTNLSKKNRLHPYYMIYISDEGETVYSISDTKALLEHLRMITKGKNQPENNLVATYNHATDDGAKMGHYSDLLQKSLENLVESDEETFTESLFSSDAIDFMDSGVEGSDDFELLAFFAVLKGENKDDLSTINSHPKTQSPL</sequence>
<dbReference type="GO" id="GO:0005524">
    <property type="term" value="F:ATP binding"/>
    <property type="evidence" value="ECO:0007669"/>
    <property type="project" value="InterPro"/>
</dbReference>
<dbReference type="GO" id="GO:0006281">
    <property type="term" value="P:DNA repair"/>
    <property type="evidence" value="ECO:0007669"/>
    <property type="project" value="TreeGrafter"/>
</dbReference>
<organism evidence="4 5">
    <name type="scientific">Streptococcus suis</name>
    <dbReference type="NCBI Taxonomy" id="1307"/>
    <lineage>
        <taxon>Bacteria</taxon>
        <taxon>Bacillati</taxon>
        <taxon>Bacillota</taxon>
        <taxon>Bacilli</taxon>
        <taxon>Lactobacillales</taxon>
        <taxon>Streptococcaceae</taxon>
        <taxon>Streptococcus</taxon>
    </lineage>
</organism>
<evidence type="ECO:0000259" key="2">
    <source>
        <dbReference type="PROSITE" id="PS51192"/>
    </source>
</evidence>
<dbReference type="Pfam" id="PF00271">
    <property type="entry name" value="Helicase_C"/>
    <property type="match status" value="1"/>
</dbReference>
<dbReference type="PROSITE" id="PS51192">
    <property type="entry name" value="HELICASE_ATP_BIND_1"/>
    <property type="match status" value="1"/>
</dbReference>
<dbReference type="Gene3D" id="3.40.50.10810">
    <property type="entry name" value="Tandem AAA-ATPase domain"/>
    <property type="match status" value="1"/>
</dbReference>
<dbReference type="PANTHER" id="PTHR45766">
    <property type="entry name" value="DNA ANNEALING HELICASE AND ENDONUCLEASE ZRANB3 FAMILY MEMBER"/>
    <property type="match status" value="1"/>
</dbReference>
<dbReference type="SMART" id="SM00487">
    <property type="entry name" value="DEXDc"/>
    <property type="match status" value="1"/>
</dbReference>
<dbReference type="InterPro" id="IPR049730">
    <property type="entry name" value="SNF2/RAD54-like_C"/>
</dbReference>
<dbReference type="GO" id="GO:0031297">
    <property type="term" value="P:replication fork processing"/>
    <property type="evidence" value="ECO:0007669"/>
    <property type="project" value="TreeGrafter"/>
</dbReference>
<dbReference type="Proteomes" id="UP001152879">
    <property type="component" value="Unassembled WGS sequence"/>
</dbReference>
<dbReference type="PANTHER" id="PTHR45766:SF6">
    <property type="entry name" value="SWI_SNF-RELATED MATRIX-ASSOCIATED ACTIN-DEPENDENT REGULATOR OF CHROMATIN SUBFAMILY A-LIKE PROTEIN 1"/>
    <property type="match status" value="1"/>
</dbReference>